<keyword evidence="4" id="KW-1185">Reference proteome</keyword>
<evidence type="ECO:0000313" key="3">
    <source>
        <dbReference type="EMBL" id="SNX73318.1"/>
    </source>
</evidence>
<dbReference type="EMBL" id="OAOQ01000015">
    <property type="protein sequence ID" value="SNX73318.1"/>
    <property type="molecule type" value="Genomic_DNA"/>
</dbReference>
<dbReference type="Pfam" id="PF02470">
    <property type="entry name" value="MlaD"/>
    <property type="match status" value="1"/>
</dbReference>
<dbReference type="OrthoDB" id="9808689at2"/>
<evidence type="ECO:0000256" key="1">
    <source>
        <dbReference type="SAM" id="Phobius"/>
    </source>
</evidence>
<keyword evidence="1" id="KW-1133">Transmembrane helix</keyword>
<dbReference type="Proteomes" id="UP000219467">
    <property type="component" value="Unassembled WGS sequence"/>
</dbReference>
<proteinExistence type="predicted"/>
<dbReference type="RefSeq" id="WP_097031274.1">
    <property type="nucleotide sequence ID" value="NZ_OAOQ01000015.1"/>
</dbReference>
<feature type="domain" description="Mce/MlaD" evidence="2">
    <location>
        <begin position="39"/>
        <end position="114"/>
    </location>
</feature>
<organism evidence="3 4">
    <name type="scientific">Cereibacter ovatus</name>
    <dbReference type="NCBI Taxonomy" id="439529"/>
    <lineage>
        <taxon>Bacteria</taxon>
        <taxon>Pseudomonadati</taxon>
        <taxon>Pseudomonadota</taxon>
        <taxon>Alphaproteobacteria</taxon>
        <taxon>Rhodobacterales</taxon>
        <taxon>Paracoccaceae</taxon>
        <taxon>Cereibacter</taxon>
    </lineage>
</organism>
<keyword evidence="1" id="KW-0472">Membrane</keyword>
<name>A0A285D1Y0_9RHOB</name>
<dbReference type="AlphaFoldDB" id="A0A285D1Y0"/>
<dbReference type="PANTHER" id="PTHR36698">
    <property type="entry name" value="BLL5892 PROTEIN"/>
    <property type="match status" value="1"/>
</dbReference>
<keyword evidence="1" id="KW-0812">Transmembrane</keyword>
<sequence length="321" mass="34543">METRARFILIGLFTLFSVLATLGFLLWLAKVQLDRSIARYDILFESVEGLGRASAVRYNGVDVGEVMSIELDEANPALVRVQIEITASTPVRTDTVAQLAAQGVTGVSYVSLAGGRAPDPLEPRKGEWVPVIPSQRSAVQALTADAPTLLAEAITLLKDIQTFTGPENRAAVESILTNADASMQNIAAITRDAAETTARIDDFAARLDGMADRTEAALTTLETALTEAKAAADAARGTFESIERVVDEDVPPMLDQVSRSVQGIERSAAAFRDFADKGLPQYASLATDTRRMVASLNALVARISRDPARFFLGTQTPAYRR</sequence>
<dbReference type="InterPro" id="IPR003399">
    <property type="entry name" value="Mce/MlaD"/>
</dbReference>
<dbReference type="PANTHER" id="PTHR36698:SF2">
    <property type="entry name" value="MCE_MLAD DOMAIN-CONTAINING PROTEIN"/>
    <property type="match status" value="1"/>
</dbReference>
<reference evidence="4" key="1">
    <citation type="submission" date="2017-08" db="EMBL/GenBank/DDBJ databases">
        <authorList>
            <person name="Varghese N."/>
            <person name="Submissions S."/>
        </authorList>
    </citation>
    <scope>NUCLEOTIDE SEQUENCE [LARGE SCALE GENOMIC DNA]</scope>
    <source>
        <strain evidence="4">JA234</strain>
    </source>
</reference>
<protein>
    <submittedName>
        <fullName evidence="3">Phospholipid/cholesterol/gamma-HCH transport system substrate-binding protein</fullName>
    </submittedName>
</protein>
<gene>
    <name evidence="3" type="ORF">SAMN05878503_11531</name>
</gene>
<evidence type="ECO:0000313" key="4">
    <source>
        <dbReference type="Proteomes" id="UP000219467"/>
    </source>
</evidence>
<accession>A0A285D1Y0</accession>
<feature type="transmembrane region" description="Helical" evidence="1">
    <location>
        <begin position="7"/>
        <end position="29"/>
    </location>
</feature>
<evidence type="ECO:0000259" key="2">
    <source>
        <dbReference type="Pfam" id="PF02470"/>
    </source>
</evidence>